<dbReference type="CDD" id="cd06850">
    <property type="entry name" value="biotinyl_domain"/>
    <property type="match status" value="1"/>
</dbReference>
<dbReference type="PROSITE" id="PS00188">
    <property type="entry name" value="BIOTIN"/>
    <property type="match status" value="1"/>
</dbReference>
<protein>
    <submittedName>
        <fullName evidence="4">Acetyl-CoA carboxylase biotin carboxyl carrier protein subunit</fullName>
        <ecNumber evidence="4">6.4.1.2</ecNumber>
    </submittedName>
</protein>
<keyword evidence="4" id="KW-0436">Ligase</keyword>
<dbReference type="GO" id="GO:0003989">
    <property type="term" value="F:acetyl-CoA carboxylase activity"/>
    <property type="evidence" value="ECO:0007669"/>
    <property type="project" value="UniProtKB-EC"/>
</dbReference>
<organism evidence="4">
    <name type="scientific">uncultured Desulfobacterium sp</name>
    <dbReference type="NCBI Taxonomy" id="201089"/>
    <lineage>
        <taxon>Bacteria</taxon>
        <taxon>Pseudomonadati</taxon>
        <taxon>Thermodesulfobacteriota</taxon>
        <taxon>Desulfobacteria</taxon>
        <taxon>Desulfobacterales</taxon>
        <taxon>Desulfobacteriaceae</taxon>
        <taxon>Desulfobacterium</taxon>
        <taxon>environmental samples</taxon>
    </lineage>
</organism>
<dbReference type="EC" id="6.4.1.2" evidence="4"/>
<dbReference type="SUPFAM" id="SSF51230">
    <property type="entry name" value="Single hybrid motif"/>
    <property type="match status" value="1"/>
</dbReference>
<proteinExistence type="predicted"/>
<dbReference type="Gene3D" id="2.40.50.100">
    <property type="match status" value="1"/>
</dbReference>
<name>A0A445N473_9BACT</name>
<dbReference type="Pfam" id="PF00364">
    <property type="entry name" value="Biotin_lipoyl"/>
    <property type="match status" value="1"/>
</dbReference>
<evidence type="ECO:0000256" key="1">
    <source>
        <dbReference type="ARBA" id="ARBA00023267"/>
    </source>
</evidence>
<reference evidence="4" key="1">
    <citation type="submission" date="2018-01" db="EMBL/GenBank/DDBJ databases">
        <authorList>
            <person name="Regsiter A."/>
            <person name="William W."/>
        </authorList>
    </citation>
    <scope>NUCLEOTIDE SEQUENCE</scope>
    <source>
        <strain evidence="4">TRIP AH-1</strain>
    </source>
</reference>
<dbReference type="PROSITE" id="PS50968">
    <property type="entry name" value="BIOTINYL_LIPOYL"/>
    <property type="match status" value="1"/>
</dbReference>
<feature type="domain" description="Lipoyl-binding" evidence="2">
    <location>
        <begin position="1"/>
        <end position="70"/>
    </location>
</feature>
<gene>
    <name evidence="3" type="ORF">PITCH_A1190015</name>
    <name evidence="4" type="ORF">PITCH_A980013</name>
</gene>
<dbReference type="AlphaFoldDB" id="A0A445N473"/>
<dbReference type="InterPro" id="IPR050709">
    <property type="entry name" value="Biotin_Carboxyl_Carrier/Decarb"/>
</dbReference>
<evidence type="ECO:0000313" key="3">
    <source>
        <dbReference type="EMBL" id="SPD72139.1"/>
    </source>
</evidence>
<dbReference type="InterPro" id="IPR000089">
    <property type="entry name" value="Biotin_lipoyl"/>
</dbReference>
<dbReference type="EMBL" id="OJIN01000023">
    <property type="protein sequence ID" value="SPD72139.1"/>
    <property type="molecule type" value="Genomic_DNA"/>
</dbReference>
<accession>A0A445N473</accession>
<dbReference type="InterPro" id="IPR001882">
    <property type="entry name" value="Biotin_BS"/>
</dbReference>
<dbReference type="FunFam" id="2.40.50.100:FF:000003">
    <property type="entry name" value="Acetyl-CoA carboxylase biotin carboxyl carrier protein"/>
    <property type="match status" value="1"/>
</dbReference>
<sequence length="70" mass="7368">MSEIKAPMAGKIIEIKIKVGDSVKEGDEVIILEAMKMELPVVAEVSGKVSAINCNKGQGVEGESVLVVVE</sequence>
<dbReference type="PANTHER" id="PTHR45266">
    <property type="entry name" value="OXALOACETATE DECARBOXYLASE ALPHA CHAIN"/>
    <property type="match status" value="1"/>
</dbReference>
<dbReference type="EMBL" id="OJIN01000245">
    <property type="protein sequence ID" value="SPD76499.1"/>
    <property type="molecule type" value="Genomic_DNA"/>
</dbReference>
<keyword evidence="1" id="KW-0092">Biotin</keyword>
<evidence type="ECO:0000313" key="4">
    <source>
        <dbReference type="EMBL" id="SPD76499.1"/>
    </source>
</evidence>
<dbReference type="InterPro" id="IPR011053">
    <property type="entry name" value="Single_hybrid_motif"/>
</dbReference>
<evidence type="ECO:0000259" key="2">
    <source>
        <dbReference type="PROSITE" id="PS50968"/>
    </source>
</evidence>
<dbReference type="PANTHER" id="PTHR45266:SF3">
    <property type="entry name" value="OXALOACETATE DECARBOXYLASE ALPHA CHAIN"/>
    <property type="match status" value="1"/>
</dbReference>